<proteinExistence type="predicted"/>
<comment type="caution">
    <text evidence="2">The sequence shown here is derived from an EMBL/GenBank/DDBJ whole genome shotgun (WGS) entry which is preliminary data.</text>
</comment>
<protein>
    <recommendedName>
        <fullName evidence="4">Secreted protein</fullName>
    </recommendedName>
</protein>
<feature type="signal peptide" evidence="1">
    <location>
        <begin position="1"/>
        <end position="19"/>
    </location>
</feature>
<dbReference type="PANTHER" id="PTHR35605">
    <property type="entry name" value="ECP2 EFFECTOR PROTEIN DOMAIN-CONTAINING PROTEIN-RELATED"/>
    <property type="match status" value="1"/>
</dbReference>
<keyword evidence="1" id="KW-0732">Signal</keyword>
<feature type="chain" id="PRO_5043743273" description="Secreted protein" evidence="1">
    <location>
        <begin position="20"/>
        <end position="200"/>
    </location>
</feature>
<evidence type="ECO:0000313" key="3">
    <source>
        <dbReference type="Proteomes" id="UP001365542"/>
    </source>
</evidence>
<dbReference type="AlphaFoldDB" id="A0AAV9WWD2"/>
<dbReference type="EMBL" id="JAVHJO010000015">
    <property type="protein sequence ID" value="KAK6527492.1"/>
    <property type="molecule type" value="Genomic_DNA"/>
</dbReference>
<sequence>MKLFNIAALALVLTGSSLASPVISQAGSVFDGNKTWPVYPMHFTGSVTTDGPVLDLYGSVQELIPKIQKLDPKWTPPKRKNVSRHEPGLVKRYFHGDPVCNPAGAGDADLTELEREVIPYLQGLGTGNCGAYAHSCSRVSCAWDSAVFLCNNNPVEIHVSCERIGDAAQHIVSRCVILDGVCGYWPDTTGYSVSVQYSSC</sequence>
<evidence type="ECO:0008006" key="4">
    <source>
        <dbReference type="Google" id="ProtNLM"/>
    </source>
</evidence>
<accession>A0AAV9WWD2</accession>
<organism evidence="2 3">
    <name type="scientific">Orbilia ellipsospora</name>
    <dbReference type="NCBI Taxonomy" id="2528407"/>
    <lineage>
        <taxon>Eukaryota</taxon>
        <taxon>Fungi</taxon>
        <taxon>Dikarya</taxon>
        <taxon>Ascomycota</taxon>
        <taxon>Pezizomycotina</taxon>
        <taxon>Orbiliomycetes</taxon>
        <taxon>Orbiliales</taxon>
        <taxon>Orbiliaceae</taxon>
        <taxon>Orbilia</taxon>
    </lineage>
</organism>
<dbReference type="PANTHER" id="PTHR35605:SF1">
    <property type="entry name" value="ECP2 EFFECTOR PROTEIN DOMAIN-CONTAINING PROTEIN-RELATED"/>
    <property type="match status" value="1"/>
</dbReference>
<reference evidence="2 3" key="1">
    <citation type="submission" date="2019-10" db="EMBL/GenBank/DDBJ databases">
        <authorList>
            <person name="Palmer J.M."/>
        </authorList>
    </citation>
    <scope>NUCLEOTIDE SEQUENCE [LARGE SCALE GENOMIC DNA]</scope>
    <source>
        <strain evidence="2 3">TWF694</strain>
    </source>
</reference>
<evidence type="ECO:0000313" key="2">
    <source>
        <dbReference type="EMBL" id="KAK6527492.1"/>
    </source>
</evidence>
<name>A0AAV9WWD2_9PEZI</name>
<gene>
    <name evidence="2" type="ORF">TWF694_004478</name>
</gene>
<keyword evidence="3" id="KW-1185">Reference proteome</keyword>
<dbReference type="Proteomes" id="UP001365542">
    <property type="component" value="Unassembled WGS sequence"/>
</dbReference>
<evidence type="ECO:0000256" key="1">
    <source>
        <dbReference type="SAM" id="SignalP"/>
    </source>
</evidence>